<organism evidence="2 3">
    <name type="scientific">Mucor circinelloides f. lusitanicus</name>
    <name type="common">Mucor racemosus var. lusitanicus</name>
    <dbReference type="NCBI Taxonomy" id="29924"/>
    <lineage>
        <taxon>Eukaryota</taxon>
        <taxon>Fungi</taxon>
        <taxon>Fungi incertae sedis</taxon>
        <taxon>Mucoromycota</taxon>
        <taxon>Mucoromycotina</taxon>
        <taxon>Mucoromycetes</taxon>
        <taxon>Mucorales</taxon>
        <taxon>Mucorineae</taxon>
        <taxon>Mucoraceae</taxon>
        <taxon>Mucor</taxon>
    </lineage>
</organism>
<sequence>MTMNIVDFPIQHLITIVSSLLDSMLSTNNQLPTTQITYFHSRAIPNISVLSYLTRIHKFAPFTNEALLSMLIYFDRMTKLDDGFTINSYNIHRLLITSIVVASKFTSDIFYANSRYAKVGGIPLVELNQLELELLFLLDFQLYIPLEDIQLYADQLLSHSMQTSVELVEPMIPAKAASSSSTTTTAPANTTKRNPIQQKAADQSVVLPLTPPYTASNNEISPHKRSNSSPHYNPYKRPTTTLKKRKLGLVSPKDK</sequence>
<feature type="region of interest" description="Disordered" evidence="1">
    <location>
        <begin position="176"/>
        <end position="255"/>
    </location>
</feature>
<evidence type="ECO:0000256" key="1">
    <source>
        <dbReference type="SAM" id="MobiDB-lite"/>
    </source>
</evidence>
<feature type="compositionally biased region" description="Low complexity" evidence="1">
    <location>
        <begin position="176"/>
        <end position="191"/>
    </location>
</feature>
<dbReference type="Proteomes" id="UP000469890">
    <property type="component" value="Unassembled WGS sequence"/>
</dbReference>
<dbReference type="InterPro" id="IPR036915">
    <property type="entry name" value="Cyclin-like_sf"/>
</dbReference>
<dbReference type="EMBL" id="JAAECE010000008">
    <property type="protein sequence ID" value="KAF1797976.1"/>
    <property type="molecule type" value="Genomic_DNA"/>
</dbReference>
<dbReference type="GO" id="GO:0016538">
    <property type="term" value="F:cyclin-dependent protein serine/threonine kinase regulator activity"/>
    <property type="evidence" value="ECO:0007669"/>
    <property type="project" value="TreeGrafter"/>
</dbReference>
<dbReference type="PANTHER" id="PTHR15615:SF94">
    <property type="entry name" value="PHO85 CYCLIN-6-RELATED"/>
    <property type="match status" value="1"/>
</dbReference>
<name>A0A8H4B9M4_MUCCL</name>
<proteinExistence type="predicted"/>
<dbReference type="Pfam" id="PF08613">
    <property type="entry name" value="Cyclin"/>
    <property type="match status" value="1"/>
</dbReference>
<gene>
    <name evidence="2" type="ORF">FB192DRAFT_1397077</name>
</gene>
<evidence type="ECO:0000313" key="3">
    <source>
        <dbReference type="Proteomes" id="UP000469890"/>
    </source>
</evidence>
<dbReference type="GO" id="GO:0000307">
    <property type="term" value="C:cyclin-dependent protein kinase holoenzyme complex"/>
    <property type="evidence" value="ECO:0007669"/>
    <property type="project" value="TreeGrafter"/>
</dbReference>
<evidence type="ECO:0000313" key="2">
    <source>
        <dbReference type="EMBL" id="KAF1797976.1"/>
    </source>
</evidence>
<protein>
    <submittedName>
        <fullName evidence="2">Cyclin-domain-containing protein</fullName>
    </submittedName>
</protein>
<dbReference type="SUPFAM" id="SSF47954">
    <property type="entry name" value="Cyclin-like"/>
    <property type="match status" value="1"/>
</dbReference>
<comment type="caution">
    <text evidence="2">The sequence shown here is derived from an EMBL/GenBank/DDBJ whole genome shotgun (WGS) entry which is preliminary data.</text>
</comment>
<dbReference type="InterPro" id="IPR013922">
    <property type="entry name" value="Cyclin_PHO80-like"/>
</dbReference>
<accession>A0A8H4B9M4</accession>
<dbReference type="GO" id="GO:0019901">
    <property type="term" value="F:protein kinase binding"/>
    <property type="evidence" value="ECO:0007669"/>
    <property type="project" value="InterPro"/>
</dbReference>
<feature type="compositionally biased region" description="Polar residues" evidence="1">
    <location>
        <begin position="192"/>
        <end position="201"/>
    </location>
</feature>
<dbReference type="GO" id="GO:0005634">
    <property type="term" value="C:nucleus"/>
    <property type="evidence" value="ECO:0007669"/>
    <property type="project" value="TreeGrafter"/>
</dbReference>
<dbReference type="PANTHER" id="PTHR15615">
    <property type="match status" value="1"/>
</dbReference>
<dbReference type="CDD" id="cd20558">
    <property type="entry name" value="CYCLIN_ScPCL7-like"/>
    <property type="match status" value="1"/>
</dbReference>
<dbReference type="Gene3D" id="1.10.472.10">
    <property type="entry name" value="Cyclin-like"/>
    <property type="match status" value="1"/>
</dbReference>
<dbReference type="AlphaFoldDB" id="A0A8H4B9M4"/>
<reference evidence="2 3" key="1">
    <citation type="submission" date="2019-09" db="EMBL/GenBank/DDBJ databases">
        <authorList>
            <consortium name="DOE Joint Genome Institute"/>
            <person name="Mondo S.J."/>
            <person name="Navarro-Mendoza M.I."/>
            <person name="Perez-Arques C."/>
            <person name="Panchal S."/>
            <person name="Nicolas F.E."/>
            <person name="Ganguly P."/>
            <person name="Pangilinan J."/>
            <person name="Grigoriev I."/>
            <person name="Heitman J."/>
            <person name="Sanya K."/>
            <person name="Garre V."/>
        </authorList>
    </citation>
    <scope>NUCLEOTIDE SEQUENCE [LARGE SCALE GENOMIC DNA]</scope>
    <source>
        <strain evidence="2 3">MU402</strain>
    </source>
</reference>